<dbReference type="EMBL" id="JAKCXM010000030">
    <property type="protein sequence ID" value="KAJ0406663.1"/>
    <property type="molecule type" value="Genomic_DNA"/>
</dbReference>
<name>A0AAD5LMY6_PYTIN</name>
<evidence type="ECO:0000256" key="6">
    <source>
        <dbReference type="SAM" id="Phobius"/>
    </source>
</evidence>
<evidence type="ECO:0000256" key="2">
    <source>
        <dbReference type="ARBA" id="ARBA00022692"/>
    </source>
</evidence>
<accession>A0AAD5LMY6</accession>
<evidence type="ECO:0000313" key="9">
    <source>
        <dbReference type="Proteomes" id="UP001209570"/>
    </source>
</evidence>
<feature type="transmembrane region" description="Helical" evidence="6">
    <location>
        <begin position="176"/>
        <end position="202"/>
    </location>
</feature>
<feature type="domain" description="Ion transport" evidence="7">
    <location>
        <begin position="97"/>
        <end position="247"/>
    </location>
</feature>
<gene>
    <name evidence="8" type="ORF">P43SY_009774</name>
</gene>
<dbReference type="InterPro" id="IPR050866">
    <property type="entry name" value="CNG_cation_channel"/>
</dbReference>
<dbReference type="SUPFAM" id="SSF81324">
    <property type="entry name" value="Voltage-gated potassium channels"/>
    <property type="match status" value="1"/>
</dbReference>
<feature type="transmembrane region" description="Helical" evidence="6">
    <location>
        <begin position="98"/>
        <end position="119"/>
    </location>
</feature>
<dbReference type="GO" id="GO:0005221">
    <property type="term" value="F:intracellularly cyclic nucleotide-activated monoatomic cation channel activity"/>
    <property type="evidence" value="ECO:0007669"/>
    <property type="project" value="InterPro"/>
</dbReference>
<evidence type="ECO:0000256" key="1">
    <source>
        <dbReference type="ARBA" id="ARBA00004141"/>
    </source>
</evidence>
<protein>
    <recommendedName>
        <fullName evidence="7">Ion transport domain-containing protein</fullName>
    </recommendedName>
</protein>
<evidence type="ECO:0000256" key="3">
    <source>
        <dbReference type="ARBA" id="ARBA00022989"/>
    </source>
</evidence>
<comment type="caution">
    <text evidence="8">The sequence shown here is derived from an EMBL/GenBank/DDBJ whole genome shotgun (WGS) entry which is preliminary data.</text>
</comment>
<evidence type="ECO:0000313" key="8">
    <source>
        <dbReference type="EMBL" id="KAJ0406663.1"/>
    </source>
</evidence>
<dbReference type="GO" id="GO:0016020">
    <property type="term" value="C:membrane"/>
    <property type="evidence" value="ECO:0007669"/>
    <property type="project" value="UniProtKB-SubCell"/>
</dbReference>
<evidence type="ECO:0000256" key="4">
    <source>
        <dbReference type="ARBA" id="ARBA00023136"/>
    </source>
</evidence>
<evidence type="ECO:0000256" key="5">
    <source>
        <dbReference type="SAM" id="MobiDB-lite"/>
    </source>
</evidence>
<keyword evidence="4 6" id="KW-0472">Membrane</keyword>
<dbReference type="Pfam" id="PF00520">
    <property type="entry name" value="Ion_trans"/>
    <property type="match status" value="1"/>
</dbReference>
<comment type="subcellular location">
    <subcellularLocation>
        <location evidence="1">Membrane</location>
        <topology evidence="1">Multi-pass membrane protein</topology>
    </subcellularLocation>
</comment>
<feature type="region of interest" description="Disordered" evidence="5">
    <location>
        <begin position="1"/>
        <end position="21"/>
    </location>
</feature>
<feature type="transmembrane region" description="Helical" evidence="6">
    <location>
        <begin position="227"/>
        <end position="247"/>
    </location>
</feature>
<sequence>MTPVVAAESQDSVAPVTPAAENPSARVDSVAGVKRRSVSTPSRLSSIRTSRVSIRKSATAFRVSFRDAILRSRSSSLELLTLEVQSAFDPNSWRIQTWHQVLLVALLYELFVLPFLATFKATRDSWMSPEFIVLYGCEVLFAVDVYVELNTGYYEDGNVTLDAAKSRAKYLRSKRFILDALALAPWSLLLRPANLAIAPVFLEFNKFLRVARLPRYVAALEDVYARYYVLLKMFKVFLVILILSHYFGNKVMNQRAIKARYLRSADFVQDILALTPLYVVGWGLGRRLELLNANKLLRLVKVPKHLAALENNQLMVVKDEYVYKLGDEGSDMFFVFTGAEPPSDIMALRLLRALFFGTTAFVKKGKTFNPILTSHYVFTIVASFVGLLVMAFMIGEIASKDMSAWTFLWSTLLCLVVLFVFAYVIRHIHNRDYKQMELNQPFIADGESRDVAALKDAQQGVQRCAQCGFSNFIRVAYCSVCGSPLGDDKTKRKKLKRRENEFRRNLLGLLAPENYEFACD</sequence>
<dbReference type="PANTHER" id="PTHR45638:SF11">
    <property type="entry name" value="CYCLIC NUCLEOTIDE-GATED CATION CHANNEL SUBUNIT A"/>
    <property type="match status" value="1"/>
</dbReference>
<dbReference type="InterPro" id="IPR005821">
    <property type="entry name" value="Ion_trans_dom"/>
</dbReference>
<keyword evidence="2 6" id="KW-0812">Transmembrane</keyword>
<keyword evidence="9" id="KW-1185">Reference proteome</keyword>
<organism evidence="8 9">
    <name type="scientific">Pythium insidiosum</name>
    <name type="common">Pythiosis disease agent</name>
    <dbReference type="NCBI Taxonomy" id="114742"/>
    <lineage>
        <taxon>Eukaryota</taxon>
        <taxon>Sar</taxon>
        <taxon>Stramenopiles</taxon>
        <taxon>Oomycota</taxon>
        <taxon>Peronosporomycetes</taxon>
        <taxon>Pythiales</taxon>
        <taxon>Pythiaceae</taxon>
        <taxon>Pythium</taxon>
    </lineage>
</organism>
<evidence type="ECO:0000259" key="7">
    <source>
        <dbReference type="Pfam" id="PF00520"/>
    </source>
</evidence>
<dbReference type="GO" id="GO:0044877">
    <property type="term" value="F:protein-containing complex binding"/>
    <property type="evidence" value="ECO:0007669"/>
    <property type="project" value="TreeGrafter"/>
</dbReference>
<dbReference type="Gene3D" id="1.10.287.70">
    <property type="match status" value="1"/>
</dbReference>
<dbReference type="AlphaFoldDB" id="A0AAD5LMY6"/>
<feature type="transmembrane region" description="Helical" evidence="6">
    <location>
        <begin position="374"/>
        <end position="395"/>
    </location>
</feature>
<dbReference type="Proteomes" id="UP001209570">
    <property type="component" value="Unassembled WGS sequence"/>
</dbReference>
<proteinExistence type="predicted"/>
<reference evidence="8" key="1">
    <citation type="submission" date="2021-12" db="EMBL/GenBank/DDBJ databases">
        <title>Prjna785345.</title>
        <authorList>
            <person name="Rujirawat T."/>
            <person name="Krajaejun T."/>
        </authorList>
    </citation>
    <scope>NUCLEOTIDE SEQUENCE</scope>
    <source>
        <strain evidence="8">Pi057C3</strain>
    </source>
</reference>
<dbReference type="PANTHER" id="PTHR45638">
    <property type="entry name" value="CYCLIC NUCLEOTIDE-GATED CATION CHANNEL SUBUNIT A"/>
    <property type="match status" value="1"/>
</dbReference>
<feature type="transmembrane region" description="Helical" evidence="6">
    <location>
        <begin position="407"/>
        <end position="425"/>
    </location>
</feature>
<keyword evidence="3 6" id="KW-1133">Transmembrane helix</keyword>